<organism evidence="2 3">
    <name type="scientific">Lojkania enalia</name>
    <dbReference type="NCBI Taxonomy" id="147567"/>
    <lineage>
        <taxon>Eukaryota</taxon>
        <taxon>Fungi</taxon>
        <taxon>Dikarya</taxon>
        <taxon>Ascomycota</taxon>
        <taxon>Pezizomycotina</taxon>
        <taxon>Dothideomycetes</taxon>
        <taxon>Pleosporomycetidae</taxon>
        <taxon>Pleosporales</taxon>
        <taxon>Pleosporales incertae sedis</taxon>
        <taxon>Lojkania</taxon>
    </lineage>
</organism>
<accession>A0A9P4N0D1</accession>
<dbReference type="Proteomes" id="UP000800093">
    <property type="component" value="Unassembled WGS sequence"/>
</dbReference>
<evidence type="ECO:0000313" key="3">
    <source>
        <dbReference type="Proteomes" id="UP000800093"/>
    </source>
</evidence>
<feature type="compositionally biased region" description="Polar residues" evidence="1">
    <location>
        <begin position="26"/>
        <end position="36"/>
    </location>
</feature>
<protein>
    <submittedName>
        <fullName evidence="2">Uncharacterized protein</fullName>
    </submittedName>
</protein>
<feature type="region of interest" description="Disordered" evidence="1">
    <location>
        <begin position="19"/>
        <end position="51"/>
    </location>
</feature>
<dbReference type="AlphaFoldDB" id="A0A9P4N0D1"/>
<sequence>MAFAHALAVGERQAGSQGVHGCESAIHSTPCHSPSAPTGPARRTPTAGHDSILTPRCINHPLQERLMPALRGSAISKGSWRLCRFGSRRRLDSRALSTQFLSMPPSTTPLHVDIICQGPYENSHMQSYYAVNWKTPINLTFCESGDVPGTRPRS</sequence>
<keyword evidence="3" id="KW-1185">Reference proteome</keyword>
<comment type="caution">
    <text evidence="2">The sequence shown here is derived from an EMBL/GenBank/DDBJ whole genome shotgun (WGS) entry which is preliminary data.</text>
</comment>
<reference evidence="3" key="1">
    <citation type="journal article" date="2020" name="Stud. Mycol.">
        <title>101 Dothideomycetes genomes: A test case for predicting lifestyles and emergence of pathogens.</title>
        <authorList>
            <person name="Haridas S."/>
            <person name="Albert R."/>
            <person name="Binder M."/>
            <person name="Bloem J."/>
            <person name="LaButti K."/>
            <person name="Salamov A."/>
            <person name="Andreopoulos B."/>
            <person name="Baker S."/>
            <person name="Barry K."/>
            <person name="Bills G."/>
            <person name="Bluhm B."/>
            <person name="Cannon C."/>
            <person name="Castanera R."/>
            <person name="Culley D."/>
            <person name="Daum C."/>
            <person name="Ezra D."/>
            <person name="Gonzalez J."/>
            <person name="Henrissat B."/>
            <person name="Kuo A."/>
            <person name="Liang C."/>
            <person name="Lipzen A."/>
            <person name="Lutzoni F."/>
            <person name="Magnuson J."/>
            <person name="Mondo S."/>
            <person name="Nolan M."/>
            <person name="Ohm R."/>
            <person name="Pangilinan J."/>
            <person name="Park H.-J."/>
            <person name="Ramirez L."/>
            <person name="Alfaro M."/>
            <person name="Sun H."/>
            <person name="Tritt A."/>
            <person name="Yoshinaga Y."/>
            <person name="Zwiers L.-H."/>
            <person name="Turgeon B."/>
            <person name="Goodwin S."/>
            <person name="Spatafora J."/>
            <person name="Crous P."/>
            <person name="Grigoriev I."/>
        </authorList>
    </citation>
    <scope>NUCLEOTIDE SEQUENCE [LARGE SCALE GENOMIC DNA]</scope>
    <source>
        <strain evidence="3">CBS 304.66</strain>
    </source>
</reference>
<gene>
    <name evidence="2" type="ORF">CC78DRAFT_588428</name>
</gene>
<evidence type="ECO:0000256" key="1">
    <source>
        <dbReference type="SAM" id="MobiDB-lite"/>
    </source>
</evidence>
<dbReference type="EMBL" id="ML986975">
    <property type="protein sequence ID" value="KAF2257519.1"/>
    <property type="molecule type" value="Genomic_DNA"/>
</dbReference>
<proteinExistence type="predicted"/>
<evidence type="ECO:0000313" key="2">
    <source>
        <dbReference type="EMBL" id="KAF2257519.1"/>
    </source>
</evidence>
<name>A0A9P4N0D1_9PLEO</name>